<name>A0ABZ1IAI3_9PSEU</name>
<evidence type="ECO:0000256" key="2">
    <source>
        <dbReference type="SAM" id="SignalP"/>
    </source>
</evidence>
<feature type="chain" id="PRO_5045073381" evidence="2">
    <location>
        <begin position="21"/>
        <end position="168"/>
    </location>
</feature>
<feature type="compositionally biased region" description="Gly residues" evidence="1">
    <location>
        <begin position="17"/>
        <end position="27"/>
    </location>
</feature>
<accession>A0ABZ1IAI3</accession>
<dbReference type="EMBL" id="CP142149">
    <property type="protein sequence ID" value="WSE30932.1"/>
    <property type="molecule type" value="Genomic_DNA"/>
</dbReference>
<keyword evidence="4" id="KW-1185">Reference proteome</keyword>
<gene>
    <name evidence="3" type="ORF">VSH64_02135</name>
</gene>
<feature type="region of interest" description="Disordered" evidence="1">
    <location>
        <begin position="17"/>
        <end position="89"/>
    </location>
</feature>
<dbReference type="PROSITE" id="PS51257">
    <property type="entry name" value="PROKAR_LIPOPROTEIN"/>
    <property type="match status" value="1"/>
</dbReference>
<reference evidence="3 4" key="1">
    <citation type="journal article" date="2015" name="Int. J. Syst. Evol. Microbiol.">
        <title>Amycolatopsis rhabdoformis sp. nov., an actinomycete isolated from a tropical forest soil.</title>
        <authorList>
            <person name="Souza W.R."/>
            <person name="Silva R.E."/>
            <person name="Goodfellow M."/>
            <person name="Busarakam K."/>
            <person name="Figueiro F.S."/>
            <person name="Ferreira D."/>
            <person name="Rodrigues-Filho E."/>
            <person name="Moraes L.A.B."/>
            <person name="Zucchi T.D."/>
        </authorList>
    </citation>
    <scope>NUCLEOTIDE SEQUENCE [LARGE SCALE GENOMIC DNA]</scope>
    <source>
        <strain evidence="3 4">NCIMB 14900</strain>
    </source>
</reference>
<protein>
    <submittedName>
        <fullName evidence="3">Uncharacterized protein</fullName>
    </submittedName>
</protein>
<proteinExistence type="predicted"/>
<dbReference type="RefSeq" id="WP_326833748.1">
    <property type="nucleotide sequence ID" value="NZ_CP142149.1"/>
</dbReference>
<keyword evidence="2" id="KW-0732">Signal</keyword>
<evidence type="ECO:0000313" key="3">
    <source>
        <dbReference type="EMBL" id="WSE30932.1"/>
    </source>
</evidence>
<evidence type="ECO:0000256" key="1">
    <source>
        <dbReference type="SAM" id="MobiDB-lite"/>
    </source>
</evidence>
<feature type="signal peptide" evidence="2">
    <location>
        <begin position="1"/>
        <end position="20"/>
    </location>
</feature>
<organism evidence="3 4">
    <name type="scientific">Amycolatopsis rhabdoformis</name>
    <dbReference type="NCBI Taxonomy" id="1448059"/>
    <lineage>
        <taxon>Bacteria</taxon>
        <taxon>Bacillati</taxon>
        <taxon>Actinomycetota</taxon>
        <taxon>Actinomycetes</taxon>
        <taxon>Pseudonocardiales</taxon>
        <taxon>Pseudonocardiaceae</taxon>
        <taxon>Amycolatopsis</taxon>
    </lineage>
</organism>
<feature type="compositionally biased region" description="Low complexity" evidence="1">
    <location>
        <begin position="28"/>
        <end position="40"/>
    </location>
</feature>
<sequence length="168" mass="16367">MKVLGVSAVLLGAAACGGGATPTGTGGAASAPPSTSQITTPPVPPPTTPSSAEPPSGPPQSRPTQGTPPGDTAPAAGQIDASALPGGYPHDVTLAQGGKVVVIHADEAGCDHIMAAAGEETAQRAVVVVTVTKAPRGQMCPMHVREVSLPVPLAEPLGGRKLVLEPGS</sequence>
<evidence type="ECO:0000313" key="4">
    <source>
        <dbReference type="Proteomes" id="UP001330812"/>
    </source>
</evidence>
<dbReference type="Proteomes" id="UP001330812">
    <property type="component" value="Chromosome"/>
</dbReference>